<protein>
    <recommendedName>
        <fullName evidence="3">GLPGLI family protein</fullName>
    </recommendedName>
</protein>
<name>A0AAW9S3Q5_9BACT</name>
<evidence type="ECO:0008006" key="3">
    <source>
        <dbReference type="Google" id="ProtNLM"/>
    </source>
</evidence>
<dbReference type="RefSeq" id="WP_346823553.1">
    <property type="nucleotide sequence ID" value="NZ_JBDKWZ010000016.1"/>
</dbReference>
<organism evidence="1 2">
    <name type="scientific">Rapidithrix thailandica</name>
    <dbReference type="NCBI Taxonomy" id="413964"/>
    <lineage>
        <taxon>Bacteria</taxon>
        <taxon>Pseudomonadati</taxon>
        <taxon>Bacteroidota</taxon>
        <taxon>Cytophagia</taxon>
        <taxon>Cytophagales</taxon>
        <taxon>Flammeovirgaceae</taxon>
        <taxon>Rapidithrix</taxon>
    </lineage>
</organism>
<gene>
    <name evidence="1" type="ORF">AAG747_22820</name>
</gene>
<dbReference type="Proteomes" id="UP001403385">
    <property type="component" value="Unassembled WGS sequence"/>
</dbReference>
<keyword evidence="2" id="KW-1185">Reference proteome</keyword>
<dbReference type="AlphaFoldDB" id="A0AAW9S3Q5"/>
<accession>A0AAW9S3Q5</accession>
<comment type="caution">
    <text evidence="1">The sequence shown here is derived from an EMBL/GenBank/DDBJ whole genome shotgun (WGS) entry which is preliminary data.</text>
</comment>
<evidence type="ECO:0000313" key="2">
    <source>
        <dbReference type="Proteomes" id="UP001403385"/>
    </source>
</evidence>
<dbReference type="EMBL" id="JBDKWZ010000016">
    <property type="protein sequence ID" value="MEN7550772.1"/>
    <property type="molecule type" value="Genomic_DNA"/>
</dbReference>
<reference evidence="1 2" key="1">
    <citation type="submission" date="2024-04" db="EMBL/GenBank/DDBJ databases">
        <title>Novel genus in family Flammeovirgaceae.</title>
        <authorList>
            <person name="Nguyen T.H."/>
            <person name="Vuong T.Q."/>
            <person name="Le H."/>
            <person name="Kim S.-G."/>
        </authorList>
    </citation>
    <scope>NUCLEOTIDE SEQUENCE [LARGE SCALE GENOMIC DNA]</scope>
    <source>
        <strain evidence="1 2">JCM 23209</strain>
    </source>
</reference>
<sequence length="183" mass="21601">MKQLLIIPLLFISFLGFGQDPSKEDTLVIHLDTETYTKTETIEYKNPRLFPFTYEYLVDKRNDQPLTGLYKVITGPNSFFYCKYVSGVEANEGINFIEYYQNDKLVKMEIKGDMYMGTKYLSLPHYSCDKKIKGFFKEITSDAIVEEVVIKQKVKEDTVYWIVKSKRYPYKIPFEKHRLKGCF</sequence>
<evidence type="ECO:0000313" key="1">
    <source>
        <dbReference type="EMBL" id="MEN7550772.1"/>
    </source>
</evidence>
<proteinExistence type="predicted"/>